<dbReference type="PANTHER" id="PTHR32305">
    <property type="match status" value="1"/>
</dbReference>
<dbReference type="RefSeq" id="WP_072363185.1">
    <property type="nucleotide sequence ID" value="NZ_CP139972.1"/>
</dbReference>
<comment type="subcellular location">
    <subcellularLocation>
        <location evidence="1">Secreted</location>
    </subcellularLocation>
</comment>
<proteinExistence type="predicted"/>
<keyword evidence="9" id="KW-1185">Reference proteome</keyword>
<reference evidence="6 8" key="1">
    <citation type="submission" date="2016-11" db="EMBL/GenBank/DDBJ databases">
        <authorList>
            <person name="Jaros S."/>
            <person name="Januszkiewicz K."/>
            <person name="Wedrychowicz H."/>
        </authorList>
    </citation>
    <scope>NUCLEOTIDE SEQUENCE [LARGE SCALE GENOMIC DNA]</scope>
    <source>
        <strain evidence="6 8">DSM 784</strain>
    </source>
</reference>
<dbReference type="Pfam" id="PF12256">
    <property type="entry name" value="TcdB_toxin_midN"/>
    <property type="match status" value="1"/>
</dbReference>
<dbReference type="PRINTS" id="PR01341">
    <property type="entry name" value="SALSPVBPROT"/>
</dbReference>
<dbReference type="InterPro" id="IPR028994">
    <property type="entry name" value="Integrin_alpha_N"/>
</dbReference>
<evidence type="ECO:0000313" key="8">
    <source>
        <dbReference type="Proteomes" id="UP000183788"/>
    </source>
</evidence>
<dbReference type="PANTHER" id="PTHR32305:SF15">
    <property type="entry name" value="PROTEIN RHSA-RELATED"/>
    <property type="match status" value="1"/>
</dbReference>
<dbReference type="STRING" id="1004.SAMN05661012_04187"/>
<evidence type="ECO:0000313" key="6">
    <source>
        <dbReference type="EMBL" id="SFW75073.1"/>
    </source>
</evidence>
<evidence type="ECO:0000259" key="4">
    <source>
        <dbReference type="Pfam" id="PF12255"/>
    </source>
</evidence>
<dbReference type="Proteomes" id="UP000183788">
    <property type="component" value="Unassembled WGS sequence"/>
</dbReference>
<evidence type="ECO:0000259" key="5">
    <source>
        <dbReference type="Pfam" id="PF12256"/>
    </source>
</evidence>
<evidence type="ECO:0000256" key="2">
    <source>
        <dbReference type="ARBA" id="ARBA00022525"/>
    </source>
</evidence>
<dbReference type="GO" id="GO:0005737">
    <property type="term" value="C:cytoplasm"/>
    <property type="evidence" value="ECO:0007669"/>
    <property type="project" value="InterPro"/>
</dbReference>
<name>A0A1K1RSL5_9BACT</name>
<dbReference type="OrthoDB" id="9765204at2"/>
<evidence type="ECO:0000313" key="7">
    <source>
        <dbReference type="EMBL" id="WQG91986.1"/>
    </source>
</evidence>
<organism evidence="6 8">
    <name type="scientific">Chitinophaga sancti</name>
    <dbReference type="NCBI Taxonomy" id="1004"/>
    <lineage>
        <taxon>Bacteria</taxon>
        <taxon>Pseudomonadati</taxon>
        <taxon>Bacteroidota</taxon>
        <taxon>Chitinophagia</taxon>
        <taxon>Chitinophagales</taxon>
        <taxon>Chitinophagaceae</taxon>
        <taxon>Chitinophaga</taxon>
    </lineage>
</organism>
<sequence length="2467" mass="276927">MEVTDSPSALTDIVIPQLSTPKGGGALSGMGNTFQPDTFSGTGNYTIPLPITPARGFEPQLSLTYNSAQGNDVFGLGFTLTLNSISRMTTKGIPRYMGTDQYILTGEGELVKTTDRTEHFNNEDWLVTTYVPRIQKAYSCIEQWESVKDGTSWWKVVSSGNVTTTFGTTGNACIVNPADPTQIFQWLPDTSTDACGKKITYTYKSENNQNVPSVIYEQNRSYEANRYLSSVKYGNYWDSNGNPQFAFELIFDYGEYDLSNINQQNANPYIPVREWAYRPDAFSSYKGGFEIRTCRLCRQILLFHHFEELGNPCLVRSTLLNYDACQPYQSSQITIMSLLKEVISAGYKKDKTGGYEAKQLPPLTLSYTSFEAASTPSFDILEMDNNTLPDYLGEQRFLPIDLNGDGLPGFLFNNGNTIVYLAPTGDGKYQLPVSLNSFPVNKDIRNSNAWMVNLNGDGQVELLAGNGFYTYNNDGSWNNFQPFTYYPADTSNPFLEATDINATGRTDLLLATSDKILVYPSAGKDGFLPARTLQNENGFPFQTADSSGQVVSFADMFGDGSLHRVRISSGLAECWPCLGSGKYGPKVAIGNAPVPEDILDYSRLFLTDIDGSGTTDLVYVSANSVTVYINQNGNTFSVPITVILPEQFSDTDQIHFMDINGNGTNCLVFSKMSPAPKHYYYDFSNGMKPYLLNQINNNTGTVTTIQYCSATRFALEDKQAGQPWVTKLRFPVQVVESVTVCDQLSATKTVNRYKYHNGYYDPVERKFCGFGFVEAWDTETFQQYEQTPGNAVAPLNKDLYIPPVYTRTWCHTGTFQENDALLRQYKQAYFQGDLQALEFPGNVFEPDIYNADAATLRQAYAALQGCILRKEVYANDDQAISGNPYTVEAANVTVLLLQAIGDQAYASFSVSNRESISYNYERDPLDPAITQHFTLQTDPLNGKTQLSCTIYLSRRNGPFENTHVYAAQQQLKVTARRNSYINSTSLQNGCWRGVLYKQEDFEICHPNLAGNTYFTFDNINSQVQTALQQIIPYLTIPAAATLQAQQLTIREAYFWNETQDNFLPLGQHSSRSLLHHQQTASFTSDNVRYLFGENMTDSILQNDGGYYFDQARGYWYNRGLVQHYFSTAQTLYQLYKVENSFASTASSLFLQTTFSYDRYNMVISGSKQYLDDNTYNETWAECDYQTMKFRQMGDPNGNVTQILYDPLGNVAVSTVFGEEKGVYTGGMRLYDFKDQPAEYSWPATTKDGYPVSFADVISNPEYYLQGAVSFFFYDMDAYQQRSQPISSIQLNRTEFYHTKTGISPFSCRQLIEYSDGMGRAIETKQLTAANTWLTSGRTVFNNKGKVAAAYLPFFSDTVHFQSQQELAGNAVPPPATTQYDPLTRPVRTDTPKGFYILTVYTPWEEKLYDTNDTVKTSPYYISFMANYPANPTQEQINEKDALEKAAIFNNTPAIQIKDNTGSVFLKMQNNLGYVSPDAFTTMVQGSGLTSRQIWDELVAEQYLSTDGYVTVNFQPYEKGFTLKLKPAFQPFSGQIITLLKQNCLTACYDTDMAGRITQITDARLYYSNVTTASNYYNFRQGYIMGASGPVLIDSSDAGRSFTLNNVFGNPVWSWSPRDYNQLISYDRFQRKTAVRAQQIQSGMPSVPAAQYPLMEVFIYGESQSASQANNLRGQLYQQKDAAGIQTYPSYSLQGQTLQVSRQLISDYKQPPDWNTASIPMVTDTYASSFTYNALTQIVMQQTPDGTTATTGYNLQGLPATITLQYNNAPQQIITGIDYNASGQRTSVIYANGIRTNYTYENTTSCLLLLKSMRSSDVMQSIAYTYDPAGNITRMTDHSIDTVFNNNQQVAAVSDYTYDALYRLINATGRQHPGITANTYRNNNADGNFKQSKFSQLPADGTALENYREQYVYDDGFNLVQTRHTATSASWTRDTAVEGSSNHLKDLRYDASGNLTQLQINNTVSLSFNYREELVQAAIIERPQEQDDADYYQYDSNGSRIRKVSEYMAHGGSVTNISEKIYLGNYEIKQLKTVGAQNQTTTTMIRQTVRIMDGDECILILHYWAQDDTKKEAMAGTRQLRWQLSNLLHSVAMEVDSQALLISYEEYFPYGGTSIIAGNNQLEVSYKDYRYSGKECDDSTGLYYYGARYYAPWLGRWLKPDPAGIADGLNLYFYVGGNPITFTDPTGMVREIQVSTETGQRLEQAQKAIAFARRQIPFAGNLGQEVVSTESESSARLTVARNILTGYFGDSEAVTNGADAFKRAATAIAAHGGACNEFSALTHSYLISSIITEPVYRIWDPNVKHSYTLIGDPRSVPEKDLVVADAWPTQYQASTFADIGWTQRFGELQVHTTTNPVTTEGQADSNRSLFEQTVQGIPQEMRLPEYVSIGGSIVSYAGRNRIGIEGWGRLGARERYMEYHYNTLNARPSHLYGNTHSTQTPEPYHYYSQEDVMRTYHTGPESSTWRTF</sequence>
<evidence type="ECO:0000313" key="9">
    <source>
        <dbReference type="Proteomes" id="UP001326715"/>
    </source>
</evidence>
<dbReference type="InterPro" id="IPR022385">
    <property type="entry name" value="Rhs_assc_core"/>
</dbReference>
<accession>A0A1K1RSL5</accession>
<dbReference type="InterPro" id="IPR022044">
    <property type="entry name" value="TcdB_toxin_mid/C"/>
</dbReference>
<dbReference type="EMBL" id="FPIZ01000014">
    <property type="protein sequence ID" value="SFW75073.1"/>
    <property type="molecule type" value="Genomic_DNA"/>
</dbReference>
<reference evidence="7 9" key="2">
    <citation type="submission" date="2023-11" db="EMBL/GenBank/DDBJ databases">
        <title>MicrobeMod: A computational toolkit for identifying prokaryotic methylation and restriction-modification with nanopore sequencing.</title>
        <authorList>
            <person name="Crits-Christoph A."/>
            <person name="Kang S.C."/>
            <person name="Lee H."/>
            <person name="Ostrov N."/>
        </authorList>
    </citation>
    <scope>NUCLEOTIDE SEQUENCE [LARGE SCALE GENOMIC DNA]</scope>
    <source>
        <strain evidence="7 9">ATCC 23090</strain>
    </source>
</reference>
<dbReference type="InterPro" id="IPR050708">
    <property type="entry name" value="T6SS_VgrG/RHS"/>
</dbReference>
<dbReference type="GO" id="GO:0005576">
    <property type="term" value="C:extracellular region"/>
    <property type="evidence" value="ECO:0007669"/>
    <property type="project" value="UniProtKB-SubCell"/>
</dbReference>
<keyword evidence="3" id="KW-0843">Virulence</keyword>
<dbReference type="InterPro" id="IPR003284">
    <property type="entry name" value="Sal_SpvB"/>
</dbReference>
<keyword evidence="2" id="KW-0964">Secreted</keyword>
<feature type="domain" description="Insecticide toxin TcdB middle/C-terminal" evidence="4">
    <location>
        <begin position="859"/>
        <end position="987"/>
    </location>
</feature>
<evidence type="ECO:0000256" key="1">
    <source>
        <dbReference type="ARBA" id="ARBA00004613"/>
    </source>
</evidence>
<dbReference type="SUPFAM" id="SSF69318">
    <property type="entry name" value="Integrin alpha N-terminal domain"/>
    <property type="match status" value="1"/>
</dbReference>
<evidence type="ECO:0000256" key="3">
    <source>
        <dbReference type="ARBA" id="ARBA00023026"/>
    </source>
</evidence>
<dbReference type="Gene3D" id="2.180.10.10">
    <property type="entry name" value="RHS repeat-associated core"/>
    <property type="match status" value="1"/>
</dbReference>
<dbReference type="NCBIfam" id="TIGR03696">
    <property type="entry name" value="Rhs_assc_core"/>
    <property type="match status" value="1"/>
</dbReference>
<dbReference type="EMBL" id="CP140154">
    <property type="protein sequence ID" value="WQG91986.1"/>
    <property type="molecule type" value="Genomic_DNA"/>
</dbReference>
<dbReference type="Pfam" id="PF03534">
    <property type="entry name" value="SpvB"/>
    <property type="match status" value="1"/>
</dbReference>
<dbReference type="Pfam" id="PF12255">
    <property type="entry name" value="TcdB_toxin_midC"/>
    <property type="match status" value="1"/>
</dbReference>
<gene>
    <name evidence="6" type="ORF">SAMN05661012_04187</name>
    <name evidence="7" type="ORF">SR876_10755</name>
</gene>
<dbReference type="InterPro" id="IPR022045">
    <property type="entry name" value="TcdB_toxin_mid/N"/>
</dbReference>
<feature type="domain" description="Insecticide toxin TcdB middle/N-terminal" evidence="5">
    <location>
        <begin position="646"/>
        <end position="784"/>
    </location>
</feature>
<dbReference type="Proteomes" id="UP001326715">
    <property type="component" value="Chromosome"/>
</dbReference>
<protein>
    <submittedName>
        <fullName evidence="6">RHS repeat-associated core domain-containing protein</fullName>
    </submittedName>
    <submittedName>
        <fullName evidence="7">SpvB/TcaC N-terminal domain-containing protein</fullName>
    </submittedName>
</protein>